<dbReference type="HAMAP" id="MF_01867">
    <property type="entry name" value="BshC"/>
    <property type="match status" value="1"/>
</dbReference>
<dbReference type="Pfam" id="PF24850">
    <property type="entry name" value="CC_BshC"/>
    <property type="match status" value="1"/>
</dbReference>
<dbReference type="NCBIfam" id="TIGR03998">
    <property type="entry name" value="thiol_BshC"/>
    <property type="match status" value="1"/>
</dbReference>
<reference evidence="6" key="2">
    <citation type="submission" date="2011-01" db="EMBL/GenBank/DDBJ databases">
        <title>The complete genome of Deinococcus maricopensis DSM 21211.</title>
        <authorList>
            <consortium name="US DOE Joint Genome Institute (JGI-PGF)"/>
            <person name="Lucas S."/>
            <person name="Copeland A."/>
            <person name="Lapidus A."/>
            <person name="Goodwin L."/>
            <person name="Pitluck S."/>
            <person name="Kyrpides N."/>
            <person name="Mavromatis K."/>
            <person name="Pagani I."/>
            <person name="Ivanova N."/>
            <person name="Ovchinnikova G."/>
            <person name="Zeytun A."/>
            <person name="Detter J.C."/>
            <person name="Han C."/>
            <person name="Land M."/>
            <person name="Hauser L."/>
            <person name="Markowitz V."/>
            <person name="Cheng J.-F."/>
            <person name="Hugenholtz P."/>
            <person name="Woyke T."/>
            <person name="Wu D."/>
            <person name="Pukall R."/>
            <person name="Gehrich-Schroeter G."/>
            <person name="Brambilla E."/>
            <person name="Klenk H.-P."/>
            <person name="Eisen J.A."/>
        </authorList>
    </citation>
    <scope>NUCLEOTIDE SEQUENCE [LARGE SCALE GENOMIC DNA]</scope>
    <source>
        <strain evidence="6">DSM 21211 / LMG 22137 / NRRL B-23946 / LB-34</strain>
    </source>
</reference>
<evidence type="ECO:0000256" key="2">
    <source>
        <dbReference type="HAMAP-Rule" id="MF_01867"/>
    </source>
</evidence>
<sequence length="521" mass="56379">MRSIADAYRAGDLPAFFRLTPDQLTIADAHTRPDVDRGRLVEALRAYHADLGTLDRFVEAQLARLADPAAMTVVTGQQAGLLGGPAYSVHKGADALLLARTLNREDRPVVGVYWVASQDHDADEVASVTVVDAGDEVRRLTLDLPRGVPVGRVPWRAAWTAEVVAFLNSLDVPDEHRARVLADVTWAAAGERSYADVFARLLHRTLGPSAERADGVLLFDPLHPALAALFVPALERELAQPTTGPACIEAAAGALERLGFTPQLRRPPGSTNLFLEGDDGVRRLLRAEGRAFVAERPYTREELLALVRAAPGRLTPAAGLRPILQDAVLPTAAFVVGPGEIAYGAQLREVYALHGLEQPLLWPRLSVTWLEPNVARLLTRFGVDAGAFQRDPEGSLGRALAREQGAHSVTQERLDAVRALFDATVADIAQLDPTLAGAATRTRDRSLARLARLQTQAARALARQENDRARQLTRLRAHLLPNGAPQEREAAYLTYTLKHGDAPQKLLLALTPGAHATLTIP</sequence>
<dbReference type="EC" id="6.-.-.-" evidence="2"/>
<name>E8U998_DEIML</name>
<evidence type="ECO:0000256" key="1">
    <source>
        <dbReference type="ARBA" id="ARBA00022598"/>
    </source>
</evidence>
<dbReference type="AlphaFoldDB" id="E8U998"/>
<organism evidence="5 6">
    <name type="scientific">Deinococcus maricopensis (strain DSM 21211 / LMG 22137 / NRRL B-23946 / LB-34)</name>
    <dbReference type="NCBI Taxonomy" id="709986"/>
    <lineage>
        <taxon>Bacteria</taxon>
        <taxon>Thermotogati</taxon>
        <taxon>Deinococcota</taxon>
        <taxon>Deinococci</taxon>
        <taxon>Deinococcales</taxon>
        <taxon>Deinococcaceae</taxon>
        <taxon>Deinococcus</taxon>
    </lineage>
</organism>
<dbReference type="HOGENOM" id="CLU_022249_1_0_0"/>
<dbReference type="InterPro" id="IPR055398">
    <property type="entry name" value="Rossmann-like_BshC"/>
</dbReference>
<feature type="domain" description="Bacillithiol biosynthesis BshC C-terminal coiled-coil" evidence="4">
    <location>
        <begin position="367"/>
        <end position="502"/>
    </location>
</feature>
<dbReference type="RefSeq" id="WP_013557142.1">
    <property type="nucleotide sequence ID" value="NC_014958.1"/>
</dbReference>
<protein>
    <recommendedName>
        <fullName evidence="2">Putative cysteine ligase BshC</fullName>
        <ecNumber evidence="2">6.-.-.-</ecNumber>
    </recommendedName>
</protein>
<dbReference type="InterPro" id="IPR011199">
    <property type="entry name" value="Bacillithiol_biosynth_BshC"/>
</dbReference>
<feature type="domain" description="Bacillithiol biosynthesis BshC N-terminal Rossmann-like" evidence="3">
    <location>
        <begin position="29"/>
        <end position="365"/>
    </location>
</feature>
<dbReference type="eggNOG" id="COG4365">
    <property type="taxonomic scope" value="Bacteria"/>
</dbReference>
<proteinExistence type="inferred from homology"/>
<evidence type="ECO:0000259" key="3">
    <source>
        <dbReference type="Pfam" id="PF10079"/>
    </source>
</evidence>
<dbReference type="Proteomes" id="UP000008635">
    <property type="component" value="Chromosome"/>
</dbReference>
<keyword evidence="1 2" id="KW-0436">Ligase</keyword>
<comment type="similarity">
    <text evidence="2">Belongs to the BshC family.</text>
</comment>
<gene>
    <name evidence="2" type="primary">bshC</name>
    <name evidence="5" type="ordered locus">Deima_1992</name>
</gene>
<reference evidence="5 6" key="1">
    <citation type="journal article" date="2011" name="Stand. Genomic Sci.">
        <title>Complete genome sequence of Deinococcus maricopensis type strain (LB-34).</title>
        <authorList>
            <person name="Pukall R."/>
            <person name="Zeytun A."/>
            <person name="Lucas S."/>
            <person name="Lapidus A."/>
            <person name="Hammon N."/>
            <person name="Deshpande S."/>
            <person name="Nolan M."/>
            <person name="Cheng J.F."/>
            <person name="Pitluck S."/>
            <person name="Liolios K."/>
            <person name="Pagani I."/>
            <person name="Mikhailova N."/>
            <person name="Ivanova N."/>
            <person name="Mavromatis K."/>
            <person name="Pati A."/>
            <person name="Tapia R."/>
            <person name="Han C."/>
            <person name="Goodwin L."/>
            <person name="Chen A."/>
            <person name="Palaniappan K."/>
            <person name="Land M."/>
            <person name="Hauser L."/>
            <person name="Chang Y.J."/>
            <person name="Jeffries C.D."/>
            <person name="Brambilla E.M."/>
            <person name="Rohde M."/>
            <person name="Goker M."/>
            <person name="Detter J.C."/>
            <person name="Woyke T."/>
            <person name="Bristow J."/>
            <person name="Eisen J.A."/>
            <person name="Markowitz V."/>
            <person name="Hugenholtz P."/>
            <person name="Kyrpides N.C."/>
            <person name="Klenk H.P."/>
        </authorList>
    </citation>
    <scope>NUCLEOTIDE SEQUENCE [LARGE SCALE GENOMIC DNA]</scope>
    <source>
        <strain evidence="6">DSM 21211 / LMG 22137 / NRRL B-23946 / LB-34</strain>
    </source>
</reference>
<evidence type="ECO:0000313" key="6">
    <source>
        <dbReference type="Proteomes" id="UP000008635"/>
    </source>
</evidence>
<dbReference type="GO" id="GO:0016874">
    <property type="term" value="F:ligase activity"/>
    <property type="evidence" value="ECO:0007669"/>
    <property type="project" value="UniProtKB-UniRule"/>
</dbReference>
<dbReference type="EMBL" id="CP002454">
    <property type="protein sequence ID" value="ADV67637.1"/>
    <property type="molecule type" value="Genomic_DNA"/>
</dbReference>
<evidence type="ECO:0000313" key="5">
    <source>
        <dbReference type="EMBL" id="ADV67637.1"/>
    </source>
</evidence>
<accession>E8U998</accession>
<dbReference type="Pfam" id="PF10079">
    <property type="entry name" value="Rossmann-like_BshC"/>
    <property type="match status" value="1"/>
</dbReference>
<keyword evidence="6" id="KW-1185">Reference proteome</keyword>
<dbReference type="InterPro" id="IPR055399">
    <property type="entry name" value="CC_BshC"/>
</dbReference>
<dbReference type="KEGG" id="dmr:Deima_1992"/>
<dbReference type="STRING" id="709986.Deima_1992"/>
<evidence type="ECO:0000259" key="4">
    <source>
        <dbReference type="Pfam" id="PF24850"/>
    </source>
</evidence>